<accession>B4VHT2</accession>
<keyword evidence="2" id="KW-1185">Reference proteome</keyword>
<organism evidence="1 2">
    <name type="scientific">Coleofasciculus chthonoplastes PCC 7420</name>
    <dbReference type="NCBI Taxonomy" id="118168"/>
    <lineage>
        <taxon>Bacteria</taxon>
        <taxon>Bacillati</taxon>
        <taxon>Cyanobacteriota</taxon>
        <taxon>Cyanophyceae</taxon>
        <taxon>Coleofasciculales</taxon>
        <taxon>Coleofasciculaceae</taxon>
        <taxon>Coleofasciculus</taxon>
    </lineage>
</organism>
<dbReference type="EMBL" id="DS989841">
    <property type="protein sequence ID" value="EDX78674.1"/>
    <property type="molecule type" value="Genomic_DNA"/>
</dbReference>
<proteinExistence type="predicted"/>
<protein>
    <submittedName>
        <fullName evidence="1">Uncharacterized protein</fullName>
    </submittedName>
</protein>
<evidence type="ECO:0000313" key="1">
    <source>
        <dbReference type="EMBL" id="EDX78674.1"/>
    </source>
</evidence>
<evidence type="ECO:0000313" key="2">
    <source>
        <dbReference type="Proteomes" id="UP000003835"/>
    </source>
</evidence>
<dbReference type="STRING" id="118168.MC7420_7327"/>
<dbReference type="AlphaFoldDB" id="B4VHT2"/>
<name>B4VHT2_9CYAN</name>
<dbReference type="HOGENOM" id="CLU_3116697_0_0_3"/>
<reference evidence="1 2" key="1">
    <citation type="submission" date="2008-07" db="EMBL/GenBank/DDBJ databases">
        <authorList>
            <person name="Tandeau de Marsac N."/>
            <person name="Ferriera S."/>
            <person name="Johnson J."/>
            <person name="Kravitz S."/>
            <person name="Beeson K."/>
            <person name="Sutton G."/>
            <person name="Rogers Y.-H."/>
            <person name="Friedman R."/>
            <person name="Frazier M."/>
            <person name="Venter J.C."/>
        </authorList>
    </citation>
    <scope>NUCLEOTIDE SEQUENCE [LARGE SCALE GENOMIC DNA]</scope>
    <source>
        <strain evidence="1 2">PCC 7420</strain>
    </source>
</reference>
<sequence length="50" mass="5742">MGKSERKPHYKSRKGKDYEYLESISERPFKGMSEAVSVTFELLFDPGSVV</sequence>
<gene>
    <name evidence="1" type="ORF">MC7420_7327</name>
</gene>
<dbReference type="Proteomes" id="UP000003835">
    <property type="component" value="Unassembled WGS sequence"/>
</dbReference>